<keyword evidence="2" id="KW-0479">Metal-binding</keyword>
<evidence type="ECO:0000256" key="5">
    <source>
        <dbReference type="ARBA" id="ARBA00023015"/>
    </source>
</evidence>
<keyword evidence="7" id="KW-0539">Nucleus</keyword>
<gene>
    <name evidence="11" type="ORF">CYMTET_41184</name>
</gene>
<evidence type="ECO:0000256" key="2">
    <source>
        <dbReference type="ARBA" id="ARBA00022723"/>
    </source>
</evidence>
<evidence type="ECO:0000256" key="9">
    <source>
        <dbReference type="SAM" id="MobiDB-lite"/>
    </source>
</evidence>
<proteinExistence type="predicted"/>
<dbReference type="GO" id="GO:0005634">
    <property type="term" value="C:nucleus"/>
    <property type="evidence" value="ECO:0007669"/>
    <property type="project" value="UniProtKB-SubCell"/>
</dbReference>
<evidence type="ECO:0000256" key="1">
    <source>
        <dbReference type="ARBA" id="ARBA00004123"/>
    </source>
</evidence>
<keyword evidence="3 8" id="KW-0863">Zinc-finger</keyword>
<organism evidence="11 12">
    <name type="scientific">Cymbomonas tetramitiformis</name>
    <dbReference type="NCBI Taxonomy" id="36881"/>
    <lineage>
        <taxon>Eukaryota</taxon>
        <taxon>Viridiplantae</taxon>
        <taxon>Chlorophyta</taxon>
        <taxon>Pyramimonadophyceae</taxon>
        <taxon>Pyramimonadales</taxon>
        <taxon>Pyramimonadaceae</taxon>
        <taxon>Cymbomonas</taxon>
    </lineage>
</organism>
<dbReference type="Proteomes" id="UP001190700">
    <property type="component" value="Unassembled WGS sequence"/>
</dbReference>
<evidence type="ECO:0000256" key="6">
    <source>
        <dbReference type="ARBA" id="ARBA00023163"/>
    </source>
</evidence>
<evidence type="ECO:0000313" key="12">
    <source>
        <dbReference type="Proteomes" id="UP001190700"/>
    </source>
</evidence>
<dbReference type="GO" id="GO:0009791">
    <property type="term" value="P:post-embryonic development"/>
    <property type="evidence" value="ECO:0007669"/>
    <property type="project" value="UniProtKB-ARBA"/>
</dbReference>
<dbReference type="PANTHER" id="PTHR46481:SF10">
    <property type="entry name" value="ZINC FINGER BED DOMAIN-CONTAINING PROTEIN 39"/>
    <property type="match status" value="1"/>
</dbReference>
<keyword evidence="5" id="KW-0805">Transcription regulation</keyword>
<feature type="region of interest" description="Disordered" evidence="9">
    <location>
        <begin position="601"/>
        <end position="666"/>
    </location>
</feature>
<dbReference type="InterPro" id="IPR003656">
    <property type="entry name" value="Znf_BED"/>
</dbReference>
<feature type="compositionally biased region" description="Low complexity" evidence="9">
    <location>
        <begin position="1"/>
        <end position="14"/>
    </location>
</feature>
<dbReference type="SUPFAM" id="SSF53098">
    <property type="entry name" value="Ribonuclease H-like"/>
    <property type="match status" value="1"/>
</dbReference>
<dbReference type="SUPFAM" id="SSF57667">
    <property type="entry name" value="beta-beta-alpha zinc fingers"/>
    <property type="match status" value="1"/>
</dbReference>
<evidence type="ECO:0000313" key="11">
    <source>
        <dbReference type="EMBL" id="KAK3249384.1"/>
    </source>
</evidence>
<dbReference type="InterPro" id="IPR036236">
    <property type="entry name" value="Znf_C2H2_sf"/>
</dbReference>
<dbReference type="AlphaFoldDB" id="A0AAE0F2S3"/>
<feature type="region of interest" description="Disordered" evidence="9">
    <location>
        <begin position="1"/>
        <end position="91"/>
    </location>
</feature>
<evidence type="ECO:0000259" key="10">
    <source>
        <dbReference type="PROSITE" id="PS50808"/>
    </source>
</evidence>
<dbReference type="EMBL" id="LGRX02027377">
    <property type="protein sequence ID" value="KAK3249384.1"/>
    <property type="molecule type" value="Genomic_DNA"/>
</dbReference>
<keyword evidence="6" id="KW-0804">Transcription</keyword>
<evidence type="ECO:0000256" key="4">
    <source>
        <dbReference type="ARBA" id="ARBA00022833"/>
    </source>
</evidence>
<name>A0AAE0F2S3_9CHLO</name>
<protein>
    <recommendedName>
        <fullName evidence="10">BED-type domain-containing protein</fullName>
    </recommendedName>
</protein>
<keyword evidence="12" id="KW-1185">Reference proteome</keyword>
<dbReference type="GO" id="GO:0008270">
    <property type="term" value="F:zinc ion binding"/>
    <property type="evidence" value="ECO:0007669"/>
    <property type="project" value="UniProtKB-KW"/>
</dbReference>
<dbReference type="GO" id="GO:0003677">
    <property type="term" value="F:DNA binding"/>
    <property type="evidence" value="ECO:0007669"/>
    <property type="project" value="InterPro"/>
</dbReference>
<evidence type="ECO:0000256" key="8">
    <source>
        <dbReference type="PROSITE-ProRule" id="PRU00027"/>
    </source>
</evidence>
<feature type="compositionally biased region" description="Basic and acidic residues" evidence="9">
    <location>
        <begin position="637"/>
        <end position="655"/>
    </location>
</feature>
<feature type="domain" description="BED-type" evidence="10">
    <location>
        <begin position="93"/>
        <end position="152"/>
    </location>
</feature>
<dbReference type="PANTHER" id="PTHR46481">
    <property type="entry name" value="ZINC FINGER BED DOMAIN-CONTAINING PROTEIN 4"/>
    <property type="match status" value="1"/>
</dbReference>
<accession>A0AAE0F2S3</accession>
<evidence type="ECO:0000256" key="3">
    <source>
        <dbReference type="ARBA" id="ARBA00022771"/>
    </source>
</evidence>
<sequence length="666" mass="73927">MPVAARPAPAAAPTDARDGTPLGKNADTWEPEDNLPGYATEIAEFRESRAREVATNQRNSEAHKKEAENRKRERAADEEESSDLVEAKKGKTKRRSLAWDHFWLKKNDETDKVDFIVCKLCGPNSEPIPFSGNTSNLRSHLAHAHKDVFCKLCVDEKGEKDRPPSGRSGDGESSESLPTAGTITAMLPKGGYTPPGYQLVVQKILLLSAEASVRVHDALEALFEEGILPSIAGDIWSQGGIAIFGILVYWLDIDFVLHEKLVSAIPFSDVRHNGLEISKATKIACAKMGIGRYEVGDDEVVKVDTVASKVHCTASDSASNIVSGWGEWDGHECNCHLLALCVLAFLKSEGVHKCFKKLRGMTGHFHHSVIGVKLLHDCQARNSLNPTSPPQDNDTRSGWGGAFKQCDWFNVNLVAIQLYDIENPRKAATAAPNPDGSVYRDHKLTDIEWDIVRESRGILAAAATCVDLLQGTKYCTANLVMPLIGHLAYKMHKDTVVKFEGEVVHIMNESVKAARENLYKDICKRYFNDLMDCKLEDFCVATFLDPRYKHFNFKYLARWAREDLSWWCVGTMTAEKAKGWAKAAWEQDWKPKEMEEEATAVAPAAKSRKAEKASVASFLDDSDDDEFAEPSSGDVPAAHDQHQDLRSVEKERVEKANFQPMTNAKT</sequence>
<dbReference type="InterPro" id="IPR012337">
    <property type="entry name" value="RNaseH-like_sf"/>
</dbReference>
<dbReference type="Pfam" id="PF02892">
    <property type="entry name" value="zf-BED"/>
    <property type="match status" value="1"/>
</dbReference>
<feature type="compositionally biased region" description="Basic and acidic residues" evidence="9">
    <location>
        <begin position="43"/>
        <end position="52"/>
    </location>
</feature>
<evidence type="ECO:0000256" key="7">
    <source>
        <dbReference type="ARBA" id="ARBA00023242"/>
    </source>
</evidence>
<keyword evidence="4" id="KW-0862">Zinc</keyword>
<dbReference type="PROSITE" id="PS50808">
    <property type="entry name" value="ZF_BED"/>
    <property type="match status" value="1"/>
</dbReference>
<feature type="compositionally biased region" description="Basic and acidic residues" evidence="9">
    <location>
        <begin position="60"/>
        <end position="75"/>
    </location>
</feature>
<comment type="caution">
    <text evidence="11">The sequence shown here is derived from an EMBL/GenBank/DDBJ whole genome shotgun (WGS) entry which is preliminary data.</text>
</comment>
<comment type="subcellular location">
    <subcellularLocation>
        <location evidence="1">Nucleus</location>
    </subcellularLocation>
</comment>
<dbReference type="SMART" id="SM00614">
    <property type="entry name" value="ZnF_BED"/>
    <property type="match status" value="1"/>
</dbReference>
<reference evidence="11 12" key="1">
    <citation type="journal article" date="2015" name="Genome Biol. Evol.">
        <title>Comparative Genomics of a Bacterivorous Green Alga Reveals Evolutionary Causalities and Consequences of Phago-Mixotrophic Mode of Nutrition.</title>
        <authorList>
            <person name="Burns J.A."/>
            <person name="Paasch A."/>
            <person name="Narechania A."/>
            <person name="Kim E."/>
        </authorList>
    </citation>
    <scope>NUCLEOTIDE SEQUENCE [LARGE SCALE GENOMIC DNA]</scope>
    <source>
        <strain evidence="11 12">PLY_AMNH</strain>
    </source>
</reference>
<dbReference type="InterPro" id="IPR052035">
    <property type="entry name" value="ZnF_BED_domain_contain"/>
</dbReference>